<evidence type="ECO:0000313" key="5">
    <source>
        <dbReference type="Proteomes" id="UP001211005"/>
    </source>
</evidence>
<dbReference type="Pfam" id="PF21205">
    <property type="entry name" value="Rep3_C"/>
    <property type="match status" value="1"/>
</dbReference>
<keyword evidence="4" id="KW-0614">Plasmid</keyword>
<gene>
    <name evidence="4" type="ORF">O3303_20945</name>
</gene>
<keyword evidence="5" id="KW-1185">Reference proteome</keyword>
<protein>
    <submittedName>
        <fullName evidence="4">Replication initiation protein</fullName>
    </submittedName>
</protein>
<dbReference type="RefSeq" id="WP_269562064.1">
    <property type="nucleotide sequence ID" value="NZ_CP114768.1"/>
</dbReference>
<dbReference type="InterPro" id="IPR036388">
    <property type="entry name" value="WH-like_DNA-bd_sf"/>
</dbReference>
<evidence type="ECO:0000256" key="2">
    <source>
        <dbReference type="SAM" id="MobiDB-lite"/>
    </source>
</evidence>
<dbReference type="InterPro" id="IPR036390">
    <property type="entry name" value="WH_DNA-bd_sf"/>
</dbReference>
<feature type="region of interest" description="Disordered" evidence="2">
    <location>
        <begin position="1"/>
        <end position="24"/>
    </location>
</feature>
<dbReference type="Pfam" id="PF01051">
    <property type="entry name" value="Rep3_N"/>
    <property type="match status" value="1"/>
</dbReference>
<evidence type="ECO:0000259" key="3">
    <source>
        <dbReference type="Pfam" id="PF01051"/>
    </source>
</evidence>
<sequence>MALRPEEKASTPENTASTPERKALRPEEIRSLPYYAPYFPVMDRDTLLTRVNEVAFLSNEVIRSPLALSNVEARIFALALGCLHQKQDSLEFTIHFQDITPSGRNGGSAYAELIEAQTKLTQPLMMTRGKSGRRQRDAISMFAILSLNEGSRQITGQFNPLLREHLLNLAGRFTTVELQSLLSFKSAHTQRLFWILRSYHNQTWEEPLPFETLREWLFGEDSEQYRDWTDFNRYVLKPAIVEFLEIGWQVEMKIQKQGRRVEALIFKMTSTLEPDTNSAVRPAKRTLTLTEIARYREELAAIYTELPALYDRLRLDFELKEYQAREVVGNVRDMTAYTLVTKALYDVRIALVNANNIKSVAAYTLSQIKAVLPVYQPLTEGGSKSGVRTP</sequence>
<evidence type="ECO:0000313" key="4">
    <source>
        <dbReference type="EMBL" id="WBA44032.1"/>
    </source>
</evidence>
<dbReference type="Gene3D" id="1.10.10.10">
    <property type="entry name" value="Winged helix-like DNA-binding domain superfamily/Winged helix DNA-binding domain"/>
    <property type="match status" value="2"/>
</dbReference>
<dbReference type="SUPFAM" id="SSF46785">
    <property type="entry name" value="Winged helix' DNA-binding domain"/>
    <property type="match status" value="2"/>
</dbReference>
<feature type="compositionally biased region" description="Basic and acidic residues" evidence="2">
    <location>
        <begin position="1"/>
        <end position="10"/>
    </location>
</feature>
<dbReference type="EMBL" id="CP114768">
    <property type="protein sequence ID" value="WBA44032.1"/>
    <property type="molecule type" value="Genomic_DNA"/>
</dbReference>
<dbReference type="Proteomes" id="UP001211005">
    <property type="component" value="Plasmid unnamed1"/>
</dbReference>
<reference evidence="4 5" key="1">
    <citation type="submission" date="2022-12" db="EMBL/GenBank/DDBJ databases">
        <title>Hymenobacter canadensis sp. nov. isolated from lake water of the Cambridge Bay, Canada.</title>
        <authorList>
            <person name="Kim W.H."/>
            <person name="Lee Y.M."/>
        </authorList>
    </citation>
    <scope>NUCLEOTIDE SEQUENCE [LARGE SCALE GENOMIC DNA]</scope>
    <source>
        <strain evidence="4 5">PAMC 29467</strain>
        <plasmid evidence="4 5">unnamed1</plasmid>
    </source>
</reference>
<accession>A0ABY7LX74</accession>
<dbReference type="InterPro" id="IPR000525">
    <property type="entry name" value="Initiator_Rep_WH1"/>
</dbReference>
<geneLocation type="plasmid" evidence="4 5">
    <name>unnamed1</name>
</geneLocation>
<evidence type="ECO:0000256" key="1">
    <source>
        <dbReference type="ARBA" id="ARBA00038283"/>
    </source>
</evidence>
<comment type="similarity">
    <text evidence="1">Belongs to the initiator RepB protein family.</text>
</comment>
<feature type="domain" description="Initiator Rep protein WH1" evidence="3">
    <location>
        <begin position="58"/>
        <end position="196"/>
    </location>
</feature>
<name>A0ABY7LX74_9BACT</name>
<proteinExistence type="inferred from homology"/>
<organism evidence="4 5">
    <name type="scientific">Hymenobacter canadensis</name>
    <dbReference type="NCBI Taxonomy" id="2999067"/>
    <lineage>
        <taxon>Bacteria</taxon>
        <taxon>Pseudomonadati</taxon>
        <taxon>Bacteroidota</taxon>
        <taxon>Cytophagia</taxon>
        <taxon>Cytophagales</taxon>
        <taxon>Hymenobacteraceae</taxon>
        <taxon>Hymenobacter</taxon>
    </lineage>
</organism>